<keyword evidence="2" id="KW-1185">Reference proteome</keyword>
<comment type="caution">
    <text evidence="1">The sequence shown here is derived from an EMBL/GenBank/DDBJ whole genome shotgun (WGS) entry which is preliminary data.</text>
</comment>
<evidence type="ECO:0000313" key="2">
    <source>
        <dbReference type="Proteomes" id="UP001187343"/>
    </source>
</evidence>
<gene>
    <name evidence="1" type="ORF">Q8A67_000442</name>
</gene>
<accession>A0AA88QFE6</accession>
<proteinExistence type="predicted"/>
<evidence type="ECO:0000313" key="1">
    <source>
        <dbReference type="EMBL" id="KAK2916068.1"/>
    </source>
</evidence>
<dbReference type="EMBL" id="JAUYZG010000001">
    <property type="protein sequence ID" value="KAK2916068.1"/>
    <property type="molecule type" value="Genomic_DNA"/>
</dbReference>
<reference evidence="1" key="1">
    <citation type="submission" date="2023-08" db="EMBL/GenBank/DDBJ databases">
        <title>Chromosome-level Genome Assembly of mud carp (Cirrhinus molitorella).</title>
        <authorList>
            <person name="Liu H."/>
        </authorList>
    </citation>
    <scope>NUCLEOTIDE SEQUENCE</scope>
    <source>
        <strain evidence="1">Prfri</strain>
        <tissue evidence="1">Muscle</tissue>
    </source>
</reference>
<organism evidence="1 2">
    <name type="scientific">Cirrhinus molitorella</name>
    <name type="common">mud carp</name>
    <dbReference type="NCBI Taxonomy" id="172907"/>
    <lineage>
        <taxon>Eukaryota</taxon>
        <taxon>Metazoa</taxon>
        <taxon>Chordata</taxon>
        <taxon>Craniata</taxon>
        <taxon>Vertebrata</taxon>
        <taxon>Euteleostomi</taxon>
        <taxon>Actinopterygii</taxon>
        <taxon>Neopterygii</taxon>
        <taxon>Teleostei</taxon>
        <taxon>Ostariophysi</taxon>
        <taxon>Cypriniformes</taxon>
        <taxon>Cyprinidae</taxon>
        <taxon>Labeoninae</taxon>
        <taxon>Labeonini</taxon>
        <taxon>Cirrhinus</taxon>
    </lineage>
</organism>
<sequence>MCAAQCASVNPAMMSDSVAGQNGGTVETWKRSFLLPVRHTVETSRLGCGGSFFHPCRVNCYHMIQRKMFSI</sequence>
<protein>
    <submittedName>
        <fullName evidence="1">Uncharacterized protein</fullName>
    </submittedName>
</protein>
<name>A0AA88QFE6_9TELE</name>
<dbReference type="AlphaFoldDB" id="A0AA88QFE6"/>
<dbReference type="Proteomes" id="UP001187343">
    <property type="component" value="Unassembled WGS sequence"/>
</dbReference>